<dbReference type="Proteomes" id="UP001201273">
    <property type="component" value="Unassembled WGS sequence"/>
</dbReference>
<accession>A0ABS8W5Q8</accession>
<proteinExistence type="inferred from homology"/>
<dbReference type="PANTHER" id="PTHR38780:SF1">
    <property type="entry name" value="PROTEIN TUSC"/>
    <property type="match status" value="1"/>
</dbReference>
<dbReference type="NCBIfam" id="TIGR03010">
    <property type="entry name" value="sulf_tusC_dsrF"/>
    <property type="match status" value="1"/>
</dbReference>
<dbReference type="Gene3D" id="3.40.1260.10">
    <property type="entry name" value="DsrEFH-like"/>
    <property type="match status" value="1"/>
</dbReference>
<evidence type="ECO:0000256" key="1">
    <source>
        <dbReference type="ARBA" id="ARBA00005996"/>
    </source>
</evidence>
<dbReference type="InterPro" id="IPR027396">
    <property type="entry name" value="DsrEFH-like"/>
</dbReference>
<sequence length="117" mass="13428">MKIAIINTQMPHGMADARESLDAALALSGFTENLSVFFLDDGVYQLVENQQPQGILQRHIQPTFKLFDLYDIETVYVCEQSCLLRGIDPKRLCIPVQLLQPQQLSEILHQQQQIIRF</sequence>
<name>A0ABS8W5Q8_9GAMM</name>
<keyword evidence="3" id="KW-1185">Reference proteome</keyword>
<dbReference type="NCBIfam" id="NF001238">
    <property type="entry name" value="PRK00211.1"/>
    <property type="match status" value="1"/>
</dbReference>
<comment type="caution">
    <text evidence="2">The sequence shown here is derived from an EMBL/GenBank/DDBJ whole genome shotgun (WGS) entry which is preliminary data.</text>
</comment>
<protein>
    <submittedName>
        <fullName evidence="2">Sulfurtransferase complex subunit TusC</fullName>
    </submittedName>
</protein>
<dbReference type="RefSeq" id="WP_233051863.1">
    <property type="nucleotide sequence ID" value="NZ_JAIMJA010000004.1"/>
</dbReference>
<reference evidence="2 3" key="1">
    <citation type="journal article" date="2022" name="Environ. Microbiol. Rep.">
        <title>Eco-phylogenetic analyses reveal divergent evolution of vitamin B12 metabolism in the marine bacterial family 'Psychromonadaceae'.</title>
        <authorList>
            <person name="Jin X."/>
            <person name="Yang Y."/>
            <person name="Cao H."/>
            <person name="Gao B."/>
            <person name="Zhao Z."/>
        </authorList>
    </citation>
    <scope>NUCLEOTIDE SEQUENCE [LARGE SCALE GENOMIC DNA]</scope>
    <source>
        <strain evidence="2 3">MKS20</strain>
    </source>
</reference>
<organism evidence="2 3">
    <name type="scientific">Motilimonas cestriensis</name>
    <dbReference type="NCBI Taxonomy" id="2742685"/>
    <lineage>
        <taxon>Bacteria</taxon>
        <taxon>Pseudomonadati</taxon>
        <taxon>Pseudomonadota</taxon>
        <taxon>Gammaproteobacteria</taxon>
        <taxon>Alteromonadales</taxon>
        <taxon>Alteromonadales genera incertae sedis</taxon>
        <taxon>Motilimonas</taxon>
    </lineage>
</organism>
<dbReference type="InterPro" id="IPR017462">
    <property type="entry name" value="Sulphur_relay_TusC/DsrF"/>
</dbReference>
<dbReference type="InterPro" id="IPR003787">
    <property type="entry name" value="Sulphur_relay_DsrE/F-like"/>
</dbReference>
<evidence type="ECO:0000313" key="2">
    <source>
        <dbReference type="EMBL" id="MCE2594309.1"/>
    </source>
</evidence>
<dbReference type="EMBL" id="JAIMJA010000004">
    <property type="protein sequence ID" value="MCE2594309.1"/>
    <property type="molecule type" value="Genomic_DNA"/>
</dbReference>
<gene>
    <name evidence="2" type="primary">tusC</name>
    <name evidence="2" type="ORF">K6Y31_05730</name>
</gene>
<dbReference type="PANTHER" id="PTHR38780">
    <property type="entry name" value="PROTEIN TUSC"/>
    <property type="match status" value="1"/>
</dbReference>
<dbReference type="Pfam" id="PF02635">
    <property type="entry name" value="DsrE"/>
    <property type="match status" value="1"/>
</dbReference>
<dbReference type="SUPFAM" id="SSF75169">
    <property type="entry name" value="DsrEFH-like"/>
    <property type="match status" value="1"/>
</dbReference>
<comment type="similarity">
    <text evidence="1">Belongs to the DsrF/TusC family.</text>
</comment>
<evidence type="ECO:0000313" key="3">
    <source>
        <dbReference type="Proteomes" id="UP001201273"/>
    </source>
</evidence>